<organism evidence="8 9">
    <name type="scientific">Natronospira elongata</name>
    <dbReference type="NCBI Taxonomy" id="3110268"/>
    <lineage>
        <taxon>Bacteria</taxon>
        <taxon>Pseudomonadati</taxon>
        <taxon>Pseudomonadota</taxon>
        <taxon>Gammaproteobacteria</taxon>
        <taxon>Natronospirales</taxon>
        <taxon>Natronospiraceae</taxon>
        <taxon>Natronospira</taxon>
    </lineage>
</organism>
<dbReference type="NCBIfam" id="TIGR00536">
    <property type="entry name" value="hemK_fam"/>
    <property type="match status" value="1"/>
</dbReference>
<comment type="catalytic activity">
    <reaction evidence="4 5">
        <text>L-glutaminyl-[peptide chain release factor] + S-adenosyl-L-methionine = N(5)-methyl-L-glutaminyl-[peptide chain release factor] + S-adenosyl-L-homocysteine + H(+)</text>
        <dbReference type="Rhea" id="RHEA:42896"/>
        <dbReference type="Rhea" id="RHEA-COMP:10271"/>
        <dbReference type="Rhea" id="RHEA-COMP:10272"/>
        <dbReference type="ChEBI" id="CHEBI:15378"/>
        <dbReference type="ChEBI" id="CHEBI:30011"/>
        <dbReference type="ChEBI" id="CHEBI:57856"/>
        <dbReference type="ChEBI" id="CHEBI:59789"/>
        <dbReference type="ChEBI" id="CHEBI:61891"/>
        <dbReference type="EC" id="2.1.1.297"/>
    </reaction>
</comment>
<name>A0AAP6JG09_9GAMM</name>
<evidence type="ECO:0000259" key="6">
    <source>
        <dbReference type="Pfam" id="PF05175"/>
    </source>
</evidence>
<dbReference type="EMBL" id="JAYGII010000010">
    <property type="protein sequence ID" value="MEA5445459.1"/>
    <property type="molecule type" value="Genomic_DNA"/>
</dbReference>
<accession>A0AAP6JG09</accession>
<evidence type="ECO:0000256" key="1">
    <source>
        <dbReference type="ARBA" id="ARBA00022603"/>
    </source>
</evidence>
<dbReference type="NCBIfam" id="TIGR03534">
    <property type="entry name" value="RF_mod_PrmC"/>
    <property type="match status" value="1"/>
</dbReference>
<dbReference type="InterPro" id="IPR040758">
    <property type="entry name" value="PrmC_N"/>
</dbReference>
<evidence type="ECO:0000313" key="9">
    <source>
        <dbReference type="Proteomes" id="UP001302316"/>
    </source>
</evidence>
<dbReference type="InterPro" id="IPR029063">
    <property type="entry name" value="SAM-dependent_MTases_sf"/>
</dbReference>
<proteinExistence type="inferred from homology"/>
<comment type="caution">
    <text evidence="8">The sequence shown here is derived from an EMBL/GenBank/DDBJ whole genome shotgun (WGS) entry which is preliminary data.</text>
</comment>
<keyword evidence="9" id="KW-1185">Reference proteome</keyword>
<sequence>MREIPPDSRSQTATISELLSRGETLLQGTTPDPRREARLLLRHASGLGDAQIMAFPERQLTAAEAERYLAWVRRRARHEPIAHLLGWRDFRQLSLRVDANTLIPRPETELLVDLALDLMPAGGVRALDLGTGSGAIALCLADERPAWSVSASDESAAALSVARDNAQRLGLKLRLLEGDWFEPVTGERFDLIVSNPPYIPEQDPHLAQGDLPHEPRTALAAGDDGLDDLRRIIREAPAQLTPNGRLMLEHGHDQGPAVRALLDAAGLIEIATHRDLAGRERISTARRGGDTG</sequence>
<evidence type="ECO:0000256" key="4">
    <source>
        <dbReference type="ARBA" id="ARBA00048391"/>
    </source>
</evidence>
<dbReference type="PANTHER" id="PTHR18895">
    <property type="entry name" value="HEMK METHYLTRANSFERASE"/>
    <property type="match status" value="1"/>
</dbReference>
<gene>
    <name evidence="5 8" type="primary">prmC</name>
    <name evidence="8" type="ORF">VCB98_06475</name>
</gene>
<dbReference type="InterPro" id="IPR002052">
    <property type="entry name" value="DNA_methylase_N6_adenine_CS"/>
</dbReference>
<evidence type="ECO:0000256" key="2">
    <source>
        <dbReference type="ARBA" id="ARBA00022679"/>
    </source>
</evidence>
<dbReference type="InterPro" id="IPR050320">
    <property type="entry name" value="N5-glutamine_MTase"/>
</dbReference>
<evidence type="ECO:0000313" key="8">
    <source>
        <dbReference type="EMBL" id="MEA5445459.1"/>
    </source>
</evidence>
<feature type="binding site" evidence="5">
    <location>
        <position position="153"/>
    </location>
    <ligand>
        <name>S-adenosyl-L-methionine</name>
        <dbReference type="ChEBI" id="CHEBI:59789"/>
    </ligand>
</feature>
<dbReference type="Pfam" id="PF05175">
    <property type="entry name" value="MTS"/>
    <property type="match status" value="1"/>
</dbReference>
<keyword evidence="2 5" id="KW-0808">Transferase</keyword>
<dbReference type="AlphaFoldDB" id="A0AAP6JG09"/>
<keyword evidence="3 5" id="KW-0949">S-adenosyl-L-methionine</keyword>
<feature type="domain" description="Release factor glutamine methyltransferase N-terminal" evidence="7">
    <location>
        <begin position="17"/>
        <end position="86"/>
    </location>
</feature>
<dbReference type="Gene3D" id="1.10.8.10">
    <property type="entry name" value="DNA helicase RuvA subunit, C-terminal domain"/>
    <property type="match status" value="1"/>
</dbReference>
<comment type="function">
    <text evidence="5">Methylates the class 1 translation termination release factors RF1/PrfA and RF2/PrfB on the glutamine residue of the universally conserved GGQ motif.</text>
</comment>
<dbReference type="Gene3D" id="3.40.50.150">
    <property type="entry name" value="Vaccinia Virus protein VP39"/>
    <property type="match status" value="1"/>
</dbReference>
<feature type="binding site" evidence="5">
    <location>
        <position position="195"/>
    </location>
    <ligand>
        <name>S-adenosyl-L-methionine</name>
        <dbReference type="ChEBI" id="CHEBI:59789"/>
    </ligand>
</feature>
<dbReference type="GO" id="GO:0032259">
    <property type="term" value="P:methylation"/>
    <property type="evidence" value="ECO:0007669"/>
    <property type="project" value="UniProtKB-KW"/>
</dbReference>
<feature type="domain" description="Methyltransferase small" evidence="6">
    <location>
        <begin position="122"/>
        <end position="202"/>
    </location>
</feature>
<dbReference type="InterPro" id="IPR019874">
    <property type="entry name" value="RF_methyltr_PrmC"/>
</dbReference>
<feature type="binding site" evidence="5">
    <location>
        <begin position="130"/>
        <end position="134"/>
    </location>
    <ligand>
        <name>S-adenosyl-L-methionine</name>
        <dbReference type="ChEBI" id="CHEBI:59789"/>
    </ligand>
</feature>
<dbReference type="GO" id="GO:0003676">
    <property type="term" value="F:nucleic acid binding"/>
    <property type="evidence" value="ECO:0007669"/>
    <property type="project" value="InterPro"/>
</dbReference>
<dbReference type="GO" id="GO:0102559">
    <property type="term" value="F:peptide chain release factor N(5)-glutamine methyltransferase activity"/>
    <property type="evidence" value="ECO:0007669"/>
    <property type="project" value="UniProtKB-EC"/>
</dbReference>
<keyword evidence="1 5" id="KW-0489">Methyltransferase</keyword>
<dbReference type="RefSeq" id="WP_346051086.1">
    <property type="nucleotide sequence ID" value="NZ_JAYGII010000010.1"/>
</dbReference>
<dbReference type="FunFam" id="3.40.50.150:FF:000053">
    <property type="entry name" value="Release factor glutamine methyltransferase"/>
    <property type="match status" value="1"/>
</dbReference>
<evidence type="ECO:0000256" key="5">
    <source>
        <dbReference type="HAMAP-Rule" id="MF_02126"/>
    </source>
</evidence>
<feature type="binding site" evidence="5">
    <location>
        <begin position="195"/>
        <end position="198"/>
    </location>
    <ligand>
        <name>substrate</name>
    </ligand>
</feature>
<evidence type="ECO:0000259" key="7">
    <source>
        <dbReference type="Pfam" id="PF17827"/>
    </source>
</evidence>
<evidence type="ECO:0000256" key="3">
    <source>
        <dbReference type="ARBA" id="ARBA00022691"/>
    </source>
</evidence>
<feature type="binding site" evidence="5">
    <location>
        <position position="180"/>
    </location>
    <ligand>
        <name>S-adenosyl-L-methionine</name>
        <dbReference type="ChEBI" id="CHEBI:59789"/>
    </ligand>
</feature>
<dbReference type="EC" id="2.1.1.297" evidence="5"/>
<reference evidence="8 9" key="1">
    <citation type="submission" date="2023-12" db="EMBL/GenBank/DDBJ databases">
        <title>Whole-genome sequencing of halo(alkali)philic microorganisms from hypersaline lakes.</title>
        <authorList>
            <person name="Sorokin D.Y."/>
            <person name="Merkel A.Y."/>
            <person name="Messina E."/>
            <person name="Yakimov M."/>
        </authorList>
    </citation>
    <scope>NUCLEOTIDE SEQUENCE [LARGE SCALE GENOMIC DNA]</scope>
    <source>
        <strain evidence="8 9">AB-CW1</strain>
    </source>
</reference>
<dbReference type="PANTHER" id="PTHR18895:SF74">
    <property type="entry name" value="MTRF1L RELEASE FACTOR GLUTAMINE METHYLTRANSFERASE"/>
    <property type="match status" value="1"/>
</dbReference>
<comment type="similarity">
    <text evidence="5">Belongs to the protein N5-glutamine methyltransferase family. PrmC subfamily.</text>
</comment>
<dbReference type="Pfam" id="PF17827">
    <property type="entry name" value="PrmC_N"/>
    <property type="match status" value="1"/>
</dbReference>
<protein>
    <recommendedName>
        <fullName evidence="5">Release factor glutamine methyltransferase</fullName>
        <shortName evidence="5">RF MTase</shortName>
        <ecNumber evidence="5">2.1.1.297</ecNumber>
    </recommendedName>
    <alternativeName>
        <fullName evidence="5">N5-glutamine methyltransferase PrmC</fullName>
    </alternativeName>
    <alternativeName>
        <fullName evidence="5">Protein-(glutamine-N5) MTase PrmC</fullName>
    </alternativeName>
    <alternativeName>
        <fullName evidence="5">Protein-glutamine N-methyltransferase PrmC</fullName>
    </alternativeName>
</protein>
<dbReference type="CDD" id="cd02440">
    <property type="entry name" value="AdoMet_MTases"/>
    <property type="match status" value="1"/>
</dbReference>
<dbReference type="Proteomes" id="UP001302316">
    <property type="component" value="Unassembled WGS sequence"/>
</dbReference>
<dbReference type="InterPro" id="IPR004556">
    <property type="entry name" value="HemK-like"/>
</dbReference>
<dbReference type="HAMAP" id="MF_02126">
    <property type="entry name" value="RF_methyltr_PrmC"/>
    <property type="match status" value="1"/>
</dbReference>
<dbReference type="PROSITE" id="PS00092">
    <property type="entry name" value="N6_MTASE"/>
    <property type="match status" value="1"/>
</dbReference>
<dbReference type="SUPFAM" id="SSF53335">
    <property type="entry name" value="S-adenosyl-L-methionine-dependent methyltransferases"/>
    <property type="match status" value="1"/>
</dbReference>
<dbReference type="InterPro" id="IPR007848">
    <property type="entry name" value="Small_mtfrase_dom"/>
</dbReference>